<dbReference type="SUPFAM" id="SSF49785">
    <property type="entry name" value="Galactose-binding domain-like"/>
    <property type="match status" value="1"/>
</dbReference>
<dbReference type="STRING" id="983917.RGE_10820"/>
<dbReference type="EMBL" id="AP012320">
    <property type="protein sequence ID" value="BAL94423.1"/>
    <property type="molecule type" value="Genomic_DNA"/>
</dbReference>
<feature type="compositionally biased region" description="Low complexity" evidence="1">
    <location>
        <begin position="80"/>
        <end position="95"/>
    </location>
</feature>
<dbReference type="InterPro" id="IPR008979">
    <property type="entry name" value="Galactose-bd-like_sf"/>
</dbReference>
<name>I0HN36_RUBGI</name>
<dbReference type="PATRIC" id="fig|983917.3.peg.1057"/>
<dbReference type="Gene3D" id="2.60.120.260">
    <property type="entry name" value="Galactose-binding domain-like"/>
    <property type="match status" value="2"/>
</dbReference>
<gene>
    <name evidence="4" type="ordered locus">RGE_10820</name>
</gene>
<evidence type="ECO:0000259" key="3">
    <source>
        <dbReference type="Pfam" id="PF11790"/>
    </source>
</evidence>
<keyword evidence="4" id="KW-0378">Hydrolase</keyword>
<organism evidence="4 5">
    <name type="scientific">Rubrivivax gelatinosus (strain NBRC 100245 / IL144)</name>
    <dbReference type="NCBI Taxonomy" id="983917"/>
    <lineage>
        <taxon>Bacteria</taxon>
        <taxon>Pseudomonadati</taxon>
        <taxon>Pseudomonadota</taxon>
        <taxon>Betaproteobacteria</taxon>
        <taxon>Burkholderiales</taxon>
        <taxon>Sphaerotilaceae</taxon>
        <taxon>Rubrivivax</taxon>
    </lineage>
</organism>
<protein>
    <submittedName>
        <fullName evidence="4">Putative glycoside hydrolase</fullName>
    </submittedName>
</protein>
<evidence type="ECO:0000313" key="5">
    <source>
        <dbReference type="Proteomes" id="UP000007883"/>
    </source>
</evidence>
<accession>I0HN36</accession>
<dbReference type="SUPFAM" id="SSF51445">
    <property type="entry name" value="(Trans)glycosidases"/>
    <property type="match status" value="1"/>
</dbReference>
<dbReference type="InterPro" id="IPR017853">
    <property type="entry name" value="GH"/>
</dbReference>
<keyword evidence="5" id="KW-1185">Reference proteome</keyword>
<feature type="signal peptide" evidence="2">
    <location>
        <begin position="1"/>
        <end position="25"/>
    </location>
</feature>
<dbReference type="InterPro" id="IPR024655">
    <property type="entry name" value="Asl1_glyco_hydro_catalytic"/>
</dbReference>
<keyword evidence="2" id="KW-0732">Signal</keyword>
<dbReference type="GO" id="GO:0004553">
    <property type="term" value="F:hydrolase activity, hydrolyzing O-glycosyl compounds"/>
    <property type="evidence" value="ECO:0007669"/>
    <property type="project" value="TreeGrafter"/>
</dbReference>
<dbReference type="Pfam" id="PF11790">
    <property type="entry name" value="Glyco_hydro_cc"/>
    <property type="match status" value="1"/>
</dbReference>
<dbReference type="PANTHER" id="PTHR12631:SF10">
    <property type="entry name" value="BETA-XYLOSIDASE-LIKE PROTEIN-RELATED"/>
    <property type="match status" value="1"/>
</dbReference>
<evidence type="ECO:0000256" key="2">
    <source>
        <dbReference type="SAM" id="SignalP"/>
    </source>
</evidence>
<feature type="domain" description="Asl1-like glycosyl hydrolase catalytic" evidence="3">
    <location>
        <begin position="565"/>
        <end position="701"/>
    </location>
</feature>
<feature type="chain" id="PRO_5003629061" evidence="2">
    <location>
        <begin position="26"/>
        <end position="823"/>
    </location>
</feature>
<evidence type="ECO:0000313" key="4">
    <source>
        <dbReference type="EMBL" id="BAL94423.1"/>
    </source>
</evidence>
<dbReference type="PROSITE" id="PS51257">
    <property type="entry name" value="PROKAR_LIPOPROTEIN"/>
    <property type="match status" value="1"/>
</dbReference>
<dbReference type="KEGG" id="rge:RGE_10820"/>
<feature type="compositionally biased region" description="Low complexity" evidence="1">
    <location>
        <begin position="26"/>
        <end position="50"/>
    </location>
</feature>
<sequence>MNVHAKFCFASLLVALVAGCGGGGADSTSDADGQAAGAATDAAQSKSAAGQTDIAPDPGSDTAVFTEAPIQVPPGDDEAYTAAASPSTVTASASTQSPGSAAEDFESGFTSLPAGWSINWWGTRPNYTVGPETRSGYTHAGAGALRLQVGTVASNSGLNLVYSRGISKAGSYDAQAYLRTDNANGANVEVQLRRNAAPYDVVARKQLVLGTSWQKVHLSAAYPFPDAGSLRVVSLTANANVYIDDVAISPMASAEAVANAVVLPAAGGSSVEVTPVKTTTMDEAYTTYAPGWTYNYWGPQKPTFSASRETEPGHVYAGAASQKFQITNKNGGEVQLVSRYAFTKGKTYRAVVYLRSDVATPVQVTMRRDTQPYDNFAAKSVTVDTNWQKVEIEGTYLATSDGSMRIALKNASGTLWVDEAVIAEVKRNDFAPYNASAAIPDTLFGMHVNKLGTHDKWPGMSTRILRLWNTGTTWRDLEPTQDGWNWTTGGGMRMDMYVNYVARNAPGAQILYTLGQTPLWASSTPDVNGQYGMGSSGVPRNMDDWRDYVRTLARRYVGKIRYWEIWNEPDYVPHYNGTPAQMVEMTRIAREELLAADPANKIVSPGLTKGQGMQFLDYFFAAGGGNYVDMVGYHWYYWIDPEMVGPMVDNLRVLMTTYGLQAKPIWMTEGAFYCDTTQTDCSTATPTLEQSRSTNARAMFTMAVKGVANFNFHVWEASDAFRQLVQADFITQTEAGKAYAEARSWAFGARVVDSFRAGSGVYVVRLTRGGVDSFVLWSTVDGETVAIPGAWNVNTVRSITQTESPLPSTRQLRLGLEPVLLKP</sequence>
<dbReference type="Proteomes" id="UP000007883">
    <property type="component" value="Chromosome"/>
</dbReference>
<proteinExistence type="predicted"/>
<dbReference type="AlphaFoldDB" id="I0HN36"/>
<feature type="region of interest" description="Disordered" evidence="1">
    <location>
        <begin position="24"/>
        <end position="106"/>
    </location>
</feature>
<dbReference type="HOGENOM" id="CLU_343842_0_0_4"/>
<evidence type="ECO:0000256" key="1">
    <source>
        <dbReference type="SAM" id="MobiDB-lite"/>
    </source>
</evidence>
<dbReference type="eggNOG" id="COG3693">
    <property type="taxonomic scope" value="Bacteria"/>
</dbReference>
<reference evidence="4 5" key="1">
    <citation type="journal article" date="2012" name="J. Bacteriol.">
        <title>Complete genome sequence of phototrophic betaproteobacterium Rubrivivax gelatinosus IL144.</title>
        <authorList>
            <person name="Nagashima S."/>
            <person name="Kamimura A."/>
            <person name="Shimizu T."/>
            <person name="Nakamura-isaki S."/>
            <person name="Aono E."/>
            <person name="Sakamoto K."/>
            <person name="Ichikawa N."/>
            <person name="Nakazawa H."/>
            <person name="Sekine M."/>
            <person name="Yamazaki S."/>
            <person name="Fujita N."/>
            <person name="Shimada K."/>
            <person name="Hanada S."/>
            <person name="Nagashima K.V.P."/>
        </authorList>
    </citation>
    <scope>NUCLEOTIDE SEQUENCE [LARGE SCALE GENOMIC DNA]</scope>
    <source>
        <strain evidence="5">NBRC 100245 / IL144</strain>
    </source>
</reference>
<dbReference type="Gene3D" id="3.20.20.80">
    <property type="entry name" value="Glycosidases"/>
    <property type="match status" value="1"/>
</dbReference>
<dbReference type="PANTHER" id="PTHR12631">
    <property type="entry name" value="ALPHA-L-IDURONIDASE"/>
    <property type="match status" value="1"/>
</dbReference>
<dbReference type="RefSeq" id="WP_014427294.1">
    <property type="nucleotide sequence ID" value="NC_017075.1"/>
</dbReference>
<dbReference type="InterPro" id="IPR051923">
    <property type="entry name" value="Glycosyl_Hydrolase_39"/>
</dbReference>